<reference evidence="1" key="2">
    <citation type="submission" date="2004-08" db="EMBL/GenBank/DDBJ databases">
        <authorList>
            <person name="Putnam N."/>
            <person name="Detter J.C."/>
            <person name="Richardson P.M."/>
            <person name="Rokhsar D."/>
        </authorList>
    </citation>
    <scope>NUCLEOTIDE SEQUENCE</scope>
</reference>
<organism evidence="1">
    <name type="scientific">Uncultured archaeon GZfos26G2</name>
    <dbReference type="NCBI Taxonomy" id="3386331"/>
    <lineage>
        <taxon>Archaea</taxon>
        <taxon>Methanobacteriati</taxon>
        <taxon>Methanobacteriota</taxon>
        <taxon>Stenosarchaea group</taxon>
        <taxon>Methanomicrobia</taxon>
        <taxon>Candidatus Methanophagales</taxon>
        <taxon>Candidatus Methanophagaceae</taxon>
        <taxon>Candidatus Methanophaga</taxon>
    </lineage>
</organism>
<accession>Q64C20</accession>
<protein>
    <submittedName>
        <fullName evidence="1">Uncharacterized protein</fullName>
    </submittedName>
</protein>
<gene>
    <name evidence="1" type="ORF">GZ26D6_33</name>
</gene>
<evidence type="ECO:0000313" key="1">
    <source>
        <dbReference type="EMBL" id="AAU83057.1"/>
    </source>
</evidence>
<reference evidence="1" key="1">
    <citation type="journal article" date="2004" name="Science">
        <title>Reverse methanogenesis: testing the hypothesis with environmental genomics.</title>
        <authorList>
            <person name="Hallam S.J."/>
            <person name="Putnam N."/>
            <person name="Preston C.M."/>
            <person name="Detter J.C."/>
            <person name="Rokhsar D."/>
            <person name="Richardson P.M."/>
            <person name="DeLong E.F."/>
        </authorList>
    </citation>
    <scope>NUCLEOTIDE SEQUENCE</scope>
</reference>
<dbReference type="AlphaFoldDB" id="Q64C20"/>
<name>Q64C20_UNCAG</name>
<sequence>MKRERYLSIITLLLHCQILSLNHYTPKFYRRVRRERRGFRKPKRELESSCLKLCAICDLRSDKSQGF</sequence>
<dbReference type="EMBL" id="AY714840">
    <property type="protein sequence ID" value="AAU83057.1"/>
    <property type="molecule type" value="Genomic_DNA"/>
</dbReference>
<proteinExistence type="predicted"/>